<comment type="caution">
    <text evidence="2">The sequence shown here is derived from an EMBL/GenBank/DDBJ whole genome shotgun (WGS) entry which is preliminary data.</text>
</comment>
<sequence length="523" mass="59589">MNIIEPVAQIRYVALSYMWNPAGSSQNNFQLEMKNVRDLEVAGSLNEADIPKDDVELKPAQIAAMDNIYRSATFTIAVALNSPSGDGLPGYQRRPRDLYSSIWRPPYDADVETRGINPNGIEALVNSSLWNRRGWTFQERLLSRRCLFITEHQVMFRCSQAEASEELTWSPQGRAKHNWSATPDTDLINEDEIYQIPGYFNPGPYSIQAGYTVKDTASLIDYCEWVKDYMLRQLSYSTDIINAFTGVANIISKLLACPILYGLPERYLPQSLLWSCSGESGRRGEVPEIPSWSWATSLSPVNYDWIGQNHHLSKDSLEIASLVYFYYQDPTCGLRKLETQEQWIHHEITVEEVAGQTKLPVLTYKKLPTNWKSSRDWESCPHNSSQVFLRQALDAEACRFAAMFPGALVFNTSLGIDFRSRTNSEKDGNSQDASICHEGETVGRLNMMSFEWINTRRTTPGNKKLFDFIVICGALQPLSTRKMYSFLRLPDQAWQLHVMLVERLVCKPFVARRVDVGTISMCY</sequence>
<dbReference type="EMBL" id="JBANMG010000006">
    <property type="protein sequence ID" value="KAK6951992.1"/>
    <property type="molecule type" value="Genomic_DNA"/>
</dbReference>
<protein>
    <recommendedName>
        <fullName evidence="1">Heterokaryon incompatibility domain-containing protein</fullName>
    </recommendedName>
</protein>
<dbReference type="AlphaFoldDB" id="A0AAX6MIJ1"/>
<accession>A0AAX6MIJ1</accession>
<dbReference type="PANTHER" id="PTHR33112:SF12">
    <property type="entry name" value="HETEROKARYON INCOMPATIBILITY DOMAIN-CONTAINING PROTEIN"/>
    <property type="match status" value="1"/>
</dbReference>
<dbReference type="PANTHER" id="PTHR33112">
    <property type="entry name" value="DOMAIN PROTEIN, PUTATIVE-RELATED"/>
    <property type="match status" value="1"/>
</dbReference>
<dbReference type="Pfam" id="PF06985">
    <property type="entry name" value="HET"/>
    <property type="match status" value="1"/>
</dbReference>
<name>A0AAX6MIJ1_9PEZI</name>
<evidence type="ECO:0000259" key="1">
    <source>
        <dbReference type="Pfam" id="PF06985"/>
    </source>
</evidence>
<feature type="domain" description="Heterokaryon incompatibility" evidence="1">
    <location>
        <begin position="50"/>
        <end position="139"/>
    </location>
</feature>
<dbReference type="InterPro" id="IPR010730">
    <property type="entry name" value="HET"/>
</dbReference>
<gene>
    <name evidence="2" type="ORF">Daesc_006518</name>
</gene>
<keyword evidence="3" id="KW-1185">Reference proteome</keyword>
<organism evidence="2 3">
    <name type="scientific">Daldinia eschscholtzii</name>
    <dbReference type="NCBI Taxonomy" id="292717"/>
    <lineage>
        <taxon>Eukaryota</taxon>
        <taxon>Fungi</taxon>
        <taxon>Dikarya</taxon>
        <taxon>Ascomycota</taxon>
        <taxon>Pezizomycotina</taxon>
        <taxon>Sordariomycetes</taxon>
        <taxon>Xylariomycetidae</taxon>
        <taxon>Xylariales</taxon>
        <taxon>Hypoxylaceae</taxon>
        <taxon>Daldinia</taxon>
    </lineage>
</organism>
<reference evidence="2 3" key="1">
    <citation type="journal article" date="2024" name="Front Chem Biol">
        <title>Unveiling the potential of Daldinia eschscholtzii MFLUCC 19-0629 through bioactivity and bioinformatics studies for enhanced sustainable agriculture production.</title>
        <authorList>
            <person name="Brooks S."/>
            <person name="Weaver J.A."/>
            <person name="Klomchit A."/>
            <person name="Alharthi S.A."/>
            <person name="Onlamun T."/>
            <person name="Nurani R."/>
            <person name="Vong T.K."/>
            <person name="Alberti F."/>
            <person name="Greco C."/>
        </authorList>
    </citation>
    <scope>NUCLEOTIDE SEQUENCE [LARGE SCALE GENOMIC DNA]</scope>
    <source>
        <strain evidence="2">MFLUCC 19-0629</strain>
    </source>
</reference>
<dbReference type="Proteomes" id="UP001369815">
    <property type="component" value="Unassembled WGS sequence"/>
</dbReference>
<proteinExistence type="predicted"/>
<evidence type="ECO:0000313" key="3">
    <source>
        <dbReference type="Proteomes" id="UP001369815"/>
    </source>
</evidence>
<evidence type="ECO:0000313" key="2">
    <source>
        <dbReference type="EMBL" id="KAK6951992.1"/>
    </source>
</evidence>